<accession>A0AAD4LKW2</accession>
<evidence type="ECO:0000313" key="2">
    <source>
        <dbReference type="EMBL" id="KAH8995654.1"/>
    </source>
</evidence>
<feature type="region of interest" description="Disordered" evidence="1">
    <location>
        <begin position="89"/>
        <end position="120"/>
    </location>
</feature>
<dbReference type="AlphaFoldDB" id="A0AAD4LKW2"/>
<sequence>MVDGLSPSEAGPSTQLSSESPAAPTQPAWAPPAVPYYGHPHWQGQPWPLNSYQYSAAYQQQYTQSHLYQHAQFQQYHPHAQVSIAPMSARPPAQIPPQKPTVRKKARPRTPSPSPPPKEFPRYWDAALKTFCLAVGLSQCLAGLEADILVMNPDWEMKVVPEALRGLHSSISQMLDVQSGSTGTPDRSLEERKLDYVHVEKGAEPRSPSAINKSISELLARNRARNDASNRAEFLHLSKRLHTSDTSRDLPSNEGDDEMVHASCARSDAKTTDRDVMMKFDIAKNEEGPLRRTLTAEAKDEKHIIKAESADGNGLVIASRHPGLDERLKNLETHLAMRYVPSPPASLLHRIKYVEDHIVQLERDYPPWAALHFNQPRRGWPPPPRPMPVIVPSHLTSNPTTDSSSAAEGSTPPAPSTYSGKAVTEVRTTKGRAPRSSLHRAVLEKLEVQRAKEDLKGQGEQG</sequence>
<feature type="compositionally biased region" description="Polar residues" evidence="1">
    <location>
        <begin position="11"/>
        <end position="20"/>
    </location>
</feature>
<dbReference type="EMBL" id="JAKELL010000011">
    <property type="protein sequence ID" value="KAH8995654.1"/>
    <property type="molecule type" value="Genomic_DNA"/>
</dbReference>
<proteinExistence type="predicted"/>
<gene>
    <name evidence="2" type="ORF">EDB92DRAFT_2063108</name>
</gene>
<comment type="caution">
    <text evidence="2">The sequence shown here is derived from an EMBL/GenBank/DDBJ whole genome shotgun (WGS) entry which is preliminary data.</text>
</comment>
<evidence type="ECO:0000313" key="3">
    <source>
        <dbReference type="Proteomes" id="UP001201163"/>
    </source>
</evidence>
<protein>
    <submittedName>
        <fullName evidence="2">Uncharacterized protein</fullName>
    </submittedName>
</protein>
<organism evidence="2 3">
    <name type="scientific">Lactarius akahatsu</name>
    <dbReference type="NCBI Taxonomy" id="416441"/>
    <lineage>
        <taxon>Eukaryota</taxon>
        <taxon>Fungi</taxon>
        <taxon>Dikarya</taxon>
        <taxon>Basidiomycota</taxon>
        <taxon>Agaricomycotina</taxon>
        <taxon>Agaricomycetes</taxon>
        <taxon>Russulales</taxon>
        <taxon>Russulaceae</taxon>
        <taxon>Lactarius</taxon>
    </lineage>
</organism>
<feature type="compositionally biased region" description="Polar residues" evidence="1">
    <location>
        <begin position="394"/>
        <end position="408"/>
    </location>
</feature>
<dbReference type="Proteomes" id="UP001201163">
    <property type="component" value="Unassembled WGS sequence"/>
</dbReference>
<feature type="compositionally biased region" description="Pro residues" evidence="1">
    <location>
        <begin position="379"/>
        <end position="389"/>
    </location>
</feature>
<feature type="region of interest" description="Disordered" evidence="1">
    <location>
        <begin position="378"/>
        <end position="462"/>
    </location>
</feature>
<feature type="region of interest" description="Disordered" evidence="1">
    <location>
        <begin position="243"/>
        <end position="270"/>
    </location>
</feature>
<evidence type="ECO:0000256" key="1">
    <source>
        <dbReference type="SAM" id="MobiDB-lite"/>
    </source>
</evidence>
<reference evidence="2" key="1">
    <citation type="submission" date="2022-01" db="EMBL/GenBank/DDBJ databases">
        <title>Comparative genomics reveals a dynamic genome evolution in the ectomycorrhizal milk-cap (Lactarius) mushrooms.</title>
        <authorList>
            <consortium name="DOE Joint Genome Institute"/>
            <person name="Lebreton A."/>
            <person name="Tang N."/>
            <person name="Kuo A."/>
            <person name="LaButti K."/>
            <person name="Drula E."/>
            <person name="Barry K."/>
            <person name="Clum A."/>
            <person name="Lipzen A."/>
            <person name="Mousain D."/>
            <person name="Ng V."/>
            <person name="Wang R."/>
            <person name="Wang X."/>
            <person name="Dai Y."/>
            <person name="Henrissat B."/>
            <person name="Grigoriev I.V."/>
            <person name="Guerin-Laguette A."/>
            <person name="Yu F."/>
            <person name="Martin F.M."/>
        </authorList>
    </citation>
    <scope>NUCLEOTIDE SEQUENCE</scope>
    <source>
        <strain evidence="2">QP</strain>
    </source>
</reference>
<keyword evidence="3" id="KW-1185">Reference proteome</keyword>
<feature type="region of interest" description="Disordered" evidence="1">
    <location>
        <begin position="1"/>
        <end position="30"/>
    </location>
</feature>
<feature type="compositionally biased region" description="Basic and acidic residues" evidence="1">
    <location>
        <begin position="441"/>
        <end position="462"/>
    </location>
</feature>
<name>A0AAD4LKW2_9AGAM</name>